<gene>
    <name evidence="1" type="ORF">S01H4_19982</name>
</gene>
<proteinExistence type="predicted"/>
<sequence length="39" mass="4630">MVDLILRWTFGEIKLGYNSPQGLELLKYSIKFRKSWLGE</sequence>
<protein>
    <submittedName>
        <fullName evidence="1">Uncharacterized protein</fullName>
    </submittedName>
</protein>
<reference evidence="1" key="1">
    <citation type="journal article" date="2014" name="Front. Microbiol.">
        <title>High frequency of phylogenetically diverse reductive dehalogenase-homologous genes in deep subseafloor sedimentary metagenomes.</title>
        <authorList>
            <person name="Kawai M."/>
            <person name="Futagami T."/>
            <person name="Toyoda A."/>
            <person name="Takaki Y."/>
            <person name="Nishi S."/>
            <person name="Hori S."/>
            <person name="Arai W."/>
            <person name="Tsubouchi T."/>
            <person name="Morono Y."/>
            <person name="Uchiyama I."/>
            <person name="Ito T."/>
            <person name="Fujiyama A."/>
            <person name="Inagaki F."/>
            <person name="Takami H."/>
        </authorList>
    </citation>
    <scope>NUCLEOTIDE SEQUENCE</scope>
    <source>
        <strain evidence="1">Expedition CK06-06</strain>
    </source>
</reference>
<dbReference type="AlphaFoldDB" id="X1AK34"/>
<accession>X1AK34</accession>
<dbReference type="EMBL" id="BART01008949">
    <property type="protein sequence ID" value="GAG60366.1"/>
    <property type="molecule type" value="Genomic_DNA"/>
</dbReference>
<name>X1AK34_9ZZZZ</name>
<organism evidence="1">
    <name type="scientific">marine sediment metagenome</name>
    <dbReference type="NCBI Taxonomy" id="412755"/>
    <lineage>
        <taxon>unclassified sequences</taxon>
        <taxon>metagenomes</taxon>
        <taxon>ecological metagenomes</taxon>
    </lineage>
</organism>
<comment type="caution">
    <text evidence="1">The sequence shown here is derived from an EMBL/GenBank/DDBJ whole genome shotgun (WGS) entry which is preliminary data.</text>
</comment>
<evidence type="ECO:0000313" key="1">
    <source>
        <dbReference type="EMBL" id="GAG60366.1"/>
    </source>
</evidence>